<accession>F2BEF3</accession>
<gene>
    <name evidence="1" type="ORF">HMPREF9123_2109</name>
</gene>
<proteinExistence type="predicted"/>
<comment type="caution">
    <text evidence="1">The sequence shown here is derived from an EMBL/GenBank/DDBJ whole genome shotgun (WGS) entry which is preliminary data.</text>
</comment>
<dbReference type="HOGENOM" id="CLU_2718163_0_0_4"/>
<organism evidence="1 2">
    <name type="scientific">Neisseria bacilliformis ATCC BAA-1200</name>
    <dbReference type="NCBI Taxonomy" id="888742"/>
    <lineage>
        <taxon>Bacteria</taxon>
        <taxon>Pseudomonadati</taxon>
        <taxon>Pseudomonadota</taxon>
        <taxon>Betaproteobacteria</taxon>
        <taxon>Neisseriales</taxon>
        <taxon>Neisseriaceae</taxon>
        <taxon>Neisseria</taxon>
    </lineage>
</organism>
<evidence type="ECO:0000313" key="1">
    <source>
        <dbReference type="EMBL" id="EGF10234.1"/>
    </source>
</evidence>
<protein>
    <submittedName>
        <fullName evidence="1">Gp38 family protein</fullName>
    </submittedName>
</protein>
<dbReference type="EMBL" id="AFAY01000044">
    <property type="protein sequence ID" value="EGF10234.1"/>
    <property type="molecule type" value="Genomic_DNA"/>
</dbReference>
<reference evidence="1 2" key="1">
    <citation type="submission" date="2011-02" db="EMBL/GenBank/DDBJ databases">
        <authorList>
            <person name="Muzny D."/>
            <person name="Qin X."/>
            <person name="Deng J."/>
            <person name="Jiang H."/>
            <person name="Liu Y."/>
            <person name="Qu J."/>
            <person name="Song X.-Z."/>
            <person name="Zhang L."/>
            <person name="Thornton R."/>
            <person name="Coyle M."/>
            <person name="Francisco L."/>
            <person name="Jackson L."/>
            <person name="Javaid M."/>
            <person name="Korchina V."/>
            <person name="Kovar C."/>
            <person name="Mata R."/>
            <person name="Mathew T."/>
            <person name="Ngo R."/>
            <person name="Nguyen L."/>
            <person name="Nguyen N."/>
            <person name="Okwuonu G."/>
            <person name="Ongeri F."/>
            <person name="Pham C."/>
            <person name="Simmons D."/>
            <person name="Wilczek-Boney K."/>
            <person name="Hale W."/>
            <person name="Jakkamsetti A."/>
            <person name="Pham P."/>
            <person name="Ruth R."/>
            <person name="San Lucas F."/>
            <person name="Warren J."/>
            <person name="Zhang J."/>
            <person name="Zhao Z."/>
            <person name="Zhou C."/>
            <person name="Zhu D."/>
            <person name="Lee S."/>
            <person name="Bess C."/>
            <person name="Blankenburg K."/>
            <person name="Forbes L."/>
            <person name="Fu Q."/>
            <person name="Gubbala S."/>
            <person name="Hirani K."/>
            <person name="Jayaseelan J.C."/>
            <person name="Lara F."/>
            <person name="Munidasa M."/>
            <person name="Palculict T."/>
            <person name="Patil S."/>
            <person name="Pu L.-L."/>
            <person name="Saada N."/>
            <person name="Tang L."/>
            <person name="Weissenberger G."/>
            <person name="Zhu Y."/>
            <person name="Hemphill L."/>
            <person name="Shang Y."/>
            <person name="Youmans B."/>
            <person name="Ayvaz T."/>
            <person name="Ross M."/>
            <person name="Santibanez J."/>
            <person name="Aqrawi P."/>
            <person name="Gross S."/>
            <person name="Joshi V."/>
            <person name="Fowler G."/>
            <person name="Nazareth L."/>
            <person name="Reid J."/>
            <person name="Worley K."/>
            <person name="Petrosino J."/>
            <person name="Highlander S."/>
            <person name="Gibbs R."/>
        </authorList>
    </citation>
    <scope>NUCLEOTIDE SEQUENCE [LARGE SCALE GENOMIC DNA]</scope>
    <source>
        <strain evidence="1 2">ATCC BAA-1200</strain>
    </source>
</reference>
<evidence type="ECO:0000313" key="2">
    <source>
        <dbReference type="Proteomes" id="UP000004105"/>
    </source>
</evidence>
<keyword evidence="2" id="KW-1185">Reference proteome</keyword>
<name>F2BEF3_9NEIS</name>
<sequence>MRRINQRPSEKRFSDGLLCAETGFWLCRSCAFRRPHSAGGDGLSCSCRPSNRRNTETACVVCAIRLPNEEAV</sequence>
<dbReference type="Proteomes" id="UP000004105">
    <property type="component" value="Unassembled WGS sequence"/>
</dbReference>
<dbReference type="AlphaFoldDB" id="F2BEF3"/>